<dbReference type="GO" id="GO:0016787">
    <property type="term" value="F:hydrolase activity"/>
    <property type="evidence" value="ECO:0007669"/>
    <property type="project" value="UniProtKB-KW"/>
</dbReference>
<sequence length="634" mass="74037">MEKVILLNGIFKDSENKGKEYLLYLDVDRLIAPCYEAIGLKPKNNRYGGWEEREISGHSLGHYLSALSYMYLATEDEQIKERLNYAINELEYLQNIEGDGYISGFKKDCFNKVFSKDFNVTRFELGDSWVPWYSIHKIYSGLLDAYKLTNNEKALEILINLSNWAKRGLDNLTQAEFDKMLYCEHGGMCEVMGSLYEITKNKDYLNLAIKFIDKEIIYPLMIEKDELEGKHANTQIPKILGIAKLYDITKEEKYKKASEYFWNIVTSKRSYVIGGNSIDEHFGKKGSETLGVTTAETCNTYNMLKLTEYLYKWNHDSKYIDYYEKALYNHILASQDPISGMKTYFVSTKPGHFKVYCTPDKSFWCCTGSGMENPGKYNRNIYYIDENNIYVNLFISSSIKLEGKNLKINQITNFPKEEKTKIIIEETNNSKYGIKIRIPYWLKKDIKVKINGNLVEFKKEKGYISISKLWKKGDVLEINLDMNLHIYKSKEDENKICFMYGPLVLAGSFGKENFPESDIIEDHLKLNHYKAIEVPILISEDNNLLKNINKIETNNLEFELNFNNENKDFKVKLIPFYDIHHERYAIYFNSMTKNEYKNREFLNGKEKIKITIKAKENLSTGKRFSSRLTNKKIG</sequence>
<organism evidence="4 5">
    <name type="scientific">Clostridium gallinarum</name>
    <dbReference type="NCBI Taxonomy" id="2762246"/>
    <lineage>
        <taxon>Bacteria</taxon>
        <taxon>Bacillati</taxon>
        <taxon>Bacillota</taxon>
        <taxon>Clostridia</taxon>
        <taxon>Eubacteriales</taxon>
        <taxon>Clostridiaceae</taxon>
        <taxon>Clostridium</taxon>
    </lineage>
</organism>
<dbReference type="SUPFAM" id="SSF48208">
    <property type="entry name" value="Six-hairpin glycosidases"/>
    <property type="match status" value="1"/>
</dbReference>
<evidence type="ECO:0000313" key="4">
    <source>
        <dbReference type="EMBL" id="MBD7915743.1"/>
    </source>
</evidence>
<comment type="caution">
    <text evidence="4">The sequence shown here is derived from an EMBL/GenBank/DDBJ whole genome shotgun (WGS) entry which is preliminary data.</text>
</comment>
<keyword evidence="5" id="KW-1185">Reference proteome</keyword>
<dbReference type="InterPro" id="IPR049046">
    <property type="entry name" value="Beta-AFase-like_GH127_middle"/>
</dbReference>
<dbReference type="RefSeq" id="WP_191750497.1">
    <property type="nucleotide sequence ID" value="NZ_JACSQZ010000043.1"/>
</dbReference>
<keyword evidence="4" id="KW-0378">Hydrolase</keyword>
<gene>
    <name evidence="4" type="ORF">H9660_11360</name>
</gene>
<feature type="domain" description="Non-reducing end beta-L-arabinofuranosidase-like GH127 catalytic" evidence="1">
    <location>
        <begin position="4"/>
        <end position="378"/>
    </location>
</feature>
<dbReference type="InterPro" id="IPR032275">
    <property type="entry name" value="DUF4986"/>
</dbReference>
<protein>
    <submittedName>
        <fullName evidence="4">Glycoside hydrolase family 127 protein</fullName>
    </submittedName>
</protein>
<dbReference type="Pfam" id="PF07944">
    <property type="entry name" value="Beta-AFase-like_GH127_cat"/>
    <property type="match status" value="1"/>
</dbReference>
<evidence type="ECO:0000313" key="5">
    <source>
        <dbReference type="Proteomes" id="UP000640335"/>
    </source>
</evidence>
<reference evidence="4 5" key="1">
    <citation type="submission" date="2020-08" db="EMBL/GenBank/DDBJ databases">
        <title>A Genomic Blueprint of the Chicken Gut Microbiome.</title>
        <authorList>
            <person name="Gilroy R."/>
            <person name="Ravi A."/>
            <person name="Getino M."/>
            <person name="Pursley I."/>
            <person name="Horton D.L."/>
            <person name="Alikhan N.-F."/>
            <person name="Baker D."/>
            <person name="Gharbi K."/>
            <person name="Hall N."/>
            <person name="Watson M."/>
            <person name="Adriaenssens E.M."/>
            <person name="Foster-Nyarko E."/>
            <person name="Jarju S."/>
            <person name="Secka A."/>
            <person name="Antonio M."/>
            <person name="Oren A."/>
            <person name="Chaudhuri R."/>
            <person name="La Ragione R.M."/>
            <person name="Hildebrand F."/>
            <person name="Pallen M.J."/>
        </authorList>
    </citation>
    <scope>NUCLEOTIDE SEQUENCE [LARGE SCALE GENOMIC DNA]</scope>
    <source>
        <strain evidence="4 5">Sa3CUN1</strain>
    </source>
</reference>
<evidence type="ECO:0000259" key="2">
    <source>
        <dbReference type="Pfam" id="PF16375"/>
    </source>
</evidence>
<dbReference type="PANTHER" id="PTHR31151:SF0">
    <property type="entry name" value="PROLINE-TRNA LIGASE (DUF1680)"/>
    <property type="match status" value="1"/>
</dbReference>
<feature type="domain" description="Non-reducing end beta-L-arabinofuranosidase-like GH127 middle" evidence="3">
    <location>
        <begin position="389"/>
        <end position="482"/>
    </location>
</feature>
<dbReference type="InterPro" id="IPR012878">
    <property type="entry name" value="Beta-AFase-like_GH127_cat"/>
</dbReference>
<name>A0ABR8Q5N7_9CLOT</name>
<dbReference type="Proteomes" id="UP000640335">
    <property type="component" value="Unassembled WGS sequence"/>
</dbReference>
<dbReference type="Pfam" id="PF16375">
    <property type="entry name" value="DUF4986"/>
    <property type="match status" value="1"/>
</dbReference>
<evidence type="ECO:0000259" key="3">
    <source>
        <dbReference type="Pfam" id="PF20736"/>
    </source>
</evidence>
<proteinExistence type="predicted"/>
<dbReference type="Pfam" id="PF20736">
    <property type="entry name" value="Glyco_hydro127M"/>
    <property type="match status" value="1"/>
</dbReference>
<accession>A0ABR8Q5N7</accession>
<dbReference type="EMBL" id="JACSQZ010000043">
    <property type="protein sequence ID" value="MBD7915743.1"/>
    <property type="molecule type" value="Genomic_DNA"/>
</dbReference>
<evidence type="ECO:0000259" key="1">
    <source>
        <dbReference type="Pfam" id="PF07944"/>
    </source>
</evidence>
<dbReference type="PANTHER" id="PTHR31151">
    <property type="entry name" value="PROLINE-TRNA LIGASE (DUF1680)"/>
    <property type="match status" value="1"/>
</dbReference>
<dbReference type="InterPro" id="IPR008928">
    <property type="entry name" value="6-hairpin_glycosidase_sf"/>
</dbReference>
<feature type="domain" description="DUF4986" evidence="2">
    <location>
        <begin position="533"/>
        <end position="588"/>
    </location>
</feature>